<evidence type="ECO:0000313" key="3">
    <source>
        <dbReference type="Proteomes" id="UP000765845"/>
    </source>
</evidence>
<evidence type="ECO:0000313" key="2">
    <source>
        <dbReference type="EMBL" id="NKI18344.1"/>
    </source>
</evidence>
<protein>
    <recommendedName>
        <fullName evidence="4">Thioredoxin domain-containing protein</fullName>
    </recommendedName>
</protein>
<keyword evidence="1" id="KW-0812">Transmembrane</keyword>
<dbReference type="Proteomes" id="UP000765845">
    <property type="component" value="Unassembled WGS sequence"/>
</dbReference>
<name>A0ABX1GGL2_9GAMM</name>
<dbReference type="EMBL" id="JAAWWK010000004">
    <property type="protein sequence ID" value="NKI18344.1"/>
    <property type="molecule type" value="Genomic_DNA"/>
</dbReference>
<evidence type="ECO:0008006" key="4">
    <source>
        <dbReference type="Google" id="ProtNLM"/>
    </source>
</evidence>
<dbReference type="SUPFAM" id="SSF52833">
    <property type="entry name" value="Thioredoxin-like"/>
    <property type="match status" value="1"/>
</dbReference>
<dbReference type="RefSeq" id="WP_168450859.1">
    <property type="nucleotide sequence ID" value="NZ_JAAWWK010000004.1"/>
</dbReference>
<evidence type="ECO:0000256" key="1">
    <source>
        <dbReference type="SAM" id="Phobius"/>
    </source>
</evidence>
<dbReference type="InterPro" id="IPR036249">
    <property type="entry name" value="Thioredoxin-like_sf"/>
</dbReference>
<reference evidence="2 3" key="1">
    <citation type="submission" date="2020-04" db="EMBL/GenBank/DDBJ databases">
        <authorList>
            <person name="Yoon J."/>
        </authorList>
    </citation>
    <scope>NUCLEOTIDE SEQUENCE [LARGE SCALE GENOMIC DNA]</scope>
    <source>
        <strain evidence="2 3">KMU-166</strain>
    </source>
</reference>
<comment type="caution">
    <text evidence="2">The sequence shown here is derived from an EMBL/GenBank/DDBJ whole genome shotgun (WGS) entry which is preliminary data.</text>
</comment>
<organism evidence="2 3">
    <name type="scientific">Spongiibacter thalassae</name>
    <dbReference type="NCBI Taxonomy" id="2721624"/>
    <lineage>
        <taxon>Bacteria</taxon>
        <taxon>Pseudomonadati</taxon>
        <taxon>Pseudomonadota</taxon>
        <taxon>Gammaproteobacteria</taxon>
        <taxon>Cellvibrionales</taxon>
        <taxon>Spongiibacteraceae</taxon>
        <taxon>Spongiibacter</taxon>
    </lineage>
</organism>
<accession>A0ABX1GGL2</accession>
<sequence length="205" mass="22954">MTSEGSATGKKQLTVILAIPIVVIALSSLLFVLAQKNILNFSTVNRGTLIVPPVQMEELHLKRTDGSEFLFDQVDSKWVWAVVGGQTCTGPCERMLYLTRQTHVALGKKTGRVERVYIALDGRISAELRDFLEAEHSDLTVLYADGPDYMQALSHMSASPRDDRSFYVIDPLGWMMMAYRAQDTEQDTLTALGKDVLKDMKRLLK</sequence>
<keyword evidence="1" id="KW-1133">Transmembrane helix</keyword>
<feature type="transmembrane region" description="Helical" evidence="1">
    <location>
        <begin position="12"/>
        <end position="34"/>
    </location>
</feature>
<keyword evidence="1" id="KW-0472">Membrane</keyword>
<keyword evidence="3" id="KW-1185">Reference proteome</keyword>
<gene>
    <name evidence="2" type="ORF">HCU74_13085</name>
</gene>
<dbReference type="Gene3D" id="3.40.30.10">
    <property type="entry name" value="Glutaredoxin"/>
    <property type="match status" value="1"/>
</dbReference>
<proteinExistence type="predicted"/>